<proteinExistence type="predicted"/>
<protein>
    <submittedName>
        <fullName evidence="10">CG42726</fullName>
    </submittedName>
</protein>
<dbReference type="AlphaFoldDB" id="A0A0M4F656"/>
<dbReference type="Gene3D" id="3.30.160.60">
    <property type="entry name" value="Classic Zinc Finger"/>
    <property type="match status" value="5"/>
</dbReference>
<dbReference type="PROSITE" id="PS50157">
    <property type="entry name" value="ZINC_FINGER_C2H2_2"/>
    <property type="match status" value="7"/>
</dbReference>
<dbReference type="GO" id="GO:0005634">
    <property type="term" value="C:nucleus"/>
    <property type="evidence" value="ECO:0007669"/>
    <property type="project" value="UniProtKB-SubCell"/>
</dbReference>
<dbReference type="OrthoDB" id="6077919at2759"/>
<dbReference type="FunFam" id="3.30.160.60:FF:000100">
    <property type="entry name" value="Zinc finger 45-like"/>
    <property type="match status" value="1"/>
</dbReference>
<dbReference type="EMBL" id="CP012526">
    <property type="protein sequence ID" value="ALC47487.1"/>
    <property type="molecule type" value="Genomic_DNA"/>
</dbReference>
<keyword evidence="11" id="KW-1185">Reference proteome</keyword>
<dbReference type="STRING" id="30019.A0A0M4F656"/>
<evidence type="ECO:0000313" key="10">
    <source>
        <dbReference type="EMBL" id="ALC47487.1"/>
    </source>
</evidence>
<dbReference type="Proteomes" id="UP000494163">
    <property type="component" value="Chromosome 3R"/>
</dbReference>
<evidence type="ECO:0000256" key="7">
    <source>
        <dbReference type="PROSITE-ProRule" id="PRU00042"/>
    </source>
</evidence>
<dbReference type="GO" id="GO:0000981">
    <property type="term" value="F:DNA-binding transcription factor activity, RNA polymerase II-specific"/>
    <property type="evidence" value="ECO:0007669"/>
    <property type="project" value="TreeGrafter"/>
</dbReference>
<gene>
    <name evidence="10" type="ORF">Dbus_chr3Rg2237</name>
</gene>
<keyword evidence="4 7" id="KW-0863">Zinc-finger</keyword>
<keyword evidence="2" id="KW-0479">Metal-binding</keyword>
<reference evidence="10 11" key="1">
    <citation type="submission" date="2015-08" db="EMBL/GenBank/DDBJ databases">
        <title>Ancestral chromatin configuration constrains chromatin evolution on differentiating sex chromosomes in Drosophila.</title>
        <authorList>
            <person name="Zhou Q."/>
            <person name="Bachtrog D."/>
        </authorList>
    </citation>
    <scope>NUCLEOTIDE SEQUENCE [LARGE SCALE GENOMIC DNA]</scope>
    <source>
        <tissue evidence="10">Whole larvae</tissue>
    </source>
</reference>
<feature type="domain" description="C2H2-type" evidence="9">
    <location>
        <begin position="98"/>
        <end position="125"/>
    </location>
</feature>
<dbReference type="GO" id="GO:0008270">
    <property type="term" value="F:zinc ion binding"/>
    <property type="evidence" value="ECO:0007669"/>
    <property type="project" value="UniProtKB-KW"/>
</dbReference>
<dbReference type="SUPFAM" id="SSF57667">
    <property type="entry name" value="beta-beta-alpha zinc fingers"/>
    <property type="match status" value="4"/>
</dbReference>
<dbReference type="InterPro" id="IPR013087">
    <property type="entry name" value="Znf_C2H2_type"/>
</dbReference>
<feature type="domain" description="C2H2-type" evidence="9">
    <location>
        <begin position="239"/>
        <end position="266"/>
    </location>
</feature>
<dbReference type="GO" id="GO:0000978">
    <property type="term" value="F:RNA polymerase II cis-regulatory region sequence-specific DNA binding"/>
    <property type="evidence" value="ECO:0007669"/>
    <property type="project" value="TreeGrafter"/>
</dbReference>
<evidence type="ECO:0000256" key="1">
    <source>
        <dbReference type="ARBA" id="ARBA00004123"/>
    </source>
</evidence>
<keyword evidence="6" id="KW-0539">Nucleus</keyword>
<feature type="domain" description="C2H2-type" evidence="9">
    <location>
        <begin position="211"/>
        <end position="238"/>
    </location>
</feature>
<dbReference type="OMA" id="CEATGQN"/>
<dbReference type="PANTHER" id="PTHR23226:SF416">
    <property type="entry name" value="FI01424P"/>
    <property type="match status" value="1"/>
</dbReference>
<comment type="subcellular location">
    <subcellularLocation>
        <location evidence="1">Nucleus</location>
    </subcellularLocation>
</comment>
<feature type="domain" description="C2H2-type" evidence="9">
    <location>
        <begin position="153"/>
        <end position="180"/>
    </location>
</feature>
<evidence type="ECO:0000256" key="5">
    <source>
        <dbReference type="ARBA" id="ARBA00022833"/>
    </source>
</evidence>
<dbReference type="SMR" id="A0A0M4F656"/>
<feature type="domain" description="C2H2-type" evidence="9">
    <location>
        <begin position="126"/>
        <end position="148"/>
    </location>
</feature>
<accession>A0A0M4F656</accession>
<dbReference type="Pfam" id="PF13912">
    <property type="entry name" value="zf-C2H2_6"/>
    <property type="match status" value="1"/>
</dbReference>
<evidence type="ECO:0000256" key="2">
    <source>
        <dbReference type="ARBA" id="ARBA00022723"/>
    </source>
</evidence>
<dbReference type="PANTHER" id="PTHR23226">
    <property type="entry name" value="ZINC FINGER AND SCAN DOMAIN-CONTAINING"/>
    <property type="match status" value="1"/>
</dbReference>
<evidence type="ECO:0000313" key="11">
    <source>
        <dbReference type="Proteomes" id="UP000494163"/>
    </source>
</evidence>
<keyword evidence="5" id="KW-0862">Zinc</keyword>
<evidence type="ECO:0000256" key="4">
    <source>
        <dbReference type="ARBA" id="ARBA00022771"/>
    </source>
</evidence>
<evidence type="ECO:0000256" key="6">
    <source>
        <dbReference type="ARBA" id="ARBA00023242"/>
    </source>
</evidence>
<feature type="compositionally biased region" description="Polar residues" evidence="8">
    <location>
        <begin position="388"/>
        <end position="399"/>
    </location>
</feature>
<dbReference type="InterPro" id="IPR036236">
    <property type="entry name" value="Znf_C2H2_sf"/>
</dbReference>
<evidence type="ECO:0000256" key="8">
    <source>
        <dbReference type="SAM" id="MobiDB-lite"/>
    </source>
</evidence>
<name>A0A0M4F656_DROBS</name>
<dbReference type="SMART" id="SM00355">
    <property type="entry name" value="ZnF_C2H2"/>
    <property type="match status" value="8"/>
</dbReference>
<dbReference type="PROSITE" id="PS00028">
    <property type="entry name" value="ZINC_FINGER_C2H2_1"/>
    <property type="match status" value="7"/>
</dbReference>
<feature type="domain" description="C2H2-type" evidence="9">
    <location>
        <begin position="182"/>
        <end position="204"/>
    </location>
</feature>
<keyword evidence="3" id="KW-0677">Repeat</keyword>
<organism evidence="10 11">
    <name type="scientific">Drosophila busckii</name>
    <name type="common">Fruit fly</name>
    <dbReference type="NCBI Taxonomy" id="30019"/>
    <lineage>
        <taxon>Eukaryota</taxon>
        <taxon>Metazoa</taxon>
        <taxon>Ecdysozoa</taxon>
        <taxon>Arthropoda</taxon>
        <taxon>Hexapoda</taxon>
        <taxon>Insecta</taxon>
        <taxon>Pterygota</taxon>
        <taxon>Neoptera</taxon>
        <taxon>Endopterygota</taxon>
        <taxon>Diptera</taxon>
        <taxon>Brachycera</taxon>
        <taxon>Muscomorpha</taxon>
        <taxon>Ephydroidea</taxon>
        <taxon>Drosophilidae</taxon>
        <taxon>Drosophila</taxon>
    </lineage>
</organism>
<feature type="compositionally biased region" description="Low complexity" evidence="8">
    <location>
        <begin position="370"/>
        <end position="387"/>
    </location>
</feature>
<evidence type="ECO:0000256" key="3">
    <source>
        <dbReference type="ARBA" id="ARBA00022737"/>
    </source>
</evidence>
<sequence length="419" mass="48096">MDKCPRCKCEATGQNRLVTDSCGHSKCRICLLADVANCLECEETATKPIDTDQSAPTTDNHITSTDQGYHCNVCNKSFRSRTQQYYHRACANEMLKKFACTQCSRRFTTRSHLKYHVESHNSNASYCCKQCGKTFKQQCVLQRHMRCHKQVTYCCTHCQRLYRSQSALQAHAVVHTGSSLPFKCDICGKHYLTKANLKQHGLKHEQNCKRYSCATCNKSFLRQSTLKLHQLRHAKRARHACSQCNKSFKDAMSLQRHCQLHDSTQLYRCLECEVTVKRRDNMLRHLRAIHPDMSFESVVEIVDETLTPAPVAAHSKRHSVIKSVGNVEPVQVEAPPQLEVPTAAVDAQQENVKLYRKIILDLDNEEYSNELSNPLDLDDSLPSSALPQQQRLPGQAMSNFSERHWRKNFKYSYEKEHTN</sequence>
<feature type="domain" description="C2H2-type" evidence="9">
    <location>
        <begin position="267"/>
        <end position="290"/>
    </location>
</feature>
<evidence type="ECO:0000259" key="9">
    <source>
        <dbReference type="PROSITE" id="PS50157"/>
    </source>
</evidence>
<feature type="region of interest" description="Disordered" evidence="8">
    <location>
        <begin position="370"/>
        <end position="399"/>
    </location>
</feature>
<dbReference type="Pfam" id="PF00096">
    <property type="entry name" value="zf-C2H2"/>
    <property type="match status" value="3"/>
</dbReference>